<feature type="compositionally biased region" description="Basic and acidic residues" evidence="1">
    <location>
        <begin position="232"/>
        <end position="246"/>
    </location>
</feature>
<keyword evidence="4" id="KW-1185">Reference proteome</keyword>
<sequence length="514" mass="54941">MDPTFADLTTRPARLSNCVVRHHRCGVTPSHVAVAPGGYVRVEFRRDEKEDAADPGDLLVRISVLGPAGPVDVLVNDAEVAGGLTIAGPEAAADGADVAAHLTVPADLLRPGANVLEIRRPEDADRLLRLTSVTIDPAGDPDRAERARATSADAARSVFGYTTEHRGGDGRWRSAPPLLVHIDAGTGAVPAELSWRAADGAETSIALTADMSGFVGHHRAADGSVTQIRGALSERGDRAGRADGTRPSRWTMETEDGSTWWAAGELFFLLQDGGAAPERVTWRDRADNVGSLALRAVAATAPGAQDDADEITAKVASVDASEEHEAAGEIVANLVRDDRSKWLAFDCEAELDFVFRTPVTLGGYALVTANDFPDRDPRDWTLLGSEDGTGWTVLDRRENEWFDRRFQRRDFACASPTPFSRYRLVITRNAGGGETQLSAVRFFEARAPEKGAYQPDAVGHLRTAGAAPVACRGTIVREEEDAAERVLAGDLLAAARDLRGAAQLVARLSAYLDG</sequence>
<accession>A0ABW2KB07</accession>
<feature type="region of interest" description="Disordered" evidence="1">
    <location>
        <begin position="232"/>
        <end position="252"/>
    </location>
</feature>
<evidence type="ECO:0000313" key="4">
    <source>
        <dbReference type="Proteomes" id="UP001596540"/>
    </source>
</evidence>
<dbReference type="Gene3D" id="2.60.120.260">
    <property type="entry name" value="Galactose-binding domain-like"/>
    <property type="match status" value="1"/>
</dbReference>
<evidence type="ECO:0000313" key="3">
    <source>
        <dbReference type="EMBL" id="MFC7327207.1"/>
    </source>
</evidence>
<dbReference type="InterPro" id="IPR040964">
    <property type="entry name" value="SBD"/>
</dbReference>
<name>A0ABW2KB07_9ACTN</name>
<feature type="domain" description="OAA-family lectin sugar binding" evidence="2">
    <location>
        <begin position="161"/>
        <end position="232"/>
    </location>
</feature>
<comment type="caution">
    <text evidence="3">The sequence shown here is derived from an EMBL/GenBank/DDBJ whole genome shotgun (WGS) entry which is preliminary data.</text>
</comment>
<organism evidence="3 4">
    <name type="scientific">Marinactinospora rubrisoli</name>
    <dbReference type="NCBI Taxonomy" id="2715399"/>
    <lineage>
        <taxon>Bacteria</taxon>
        <taxon>Bacillati</taxon>
        <taxon>Actinomycetota</taxon>
        <taxon>Actinomycetes</taxon>
        <taxon>Streptosporangiales</taxon>
        <taxon>Nocardiopsidaceae</taxon>
        <taxon>Marinactinospora</taxon>
    </lineage>
</organism>
<reference evidence="4" key="1">
    <citation type="journal article" date="2019" name="Int. J. Syst. Evol. Microbiol.">
        <title>The Global Catalogue of Microorganisms (GCM) 10K type strain sequencing project: providing services to taxonomists for standard genome sequencing and annotation.</title>
        <authorList>
            <consortium name="The Broad Institute Genomics Platform"/>
            <consortium name="The Broad Institute Genome Sequencing Center for Infectious Disease"/>
            <person name="Wu L."/>
            <person name="Ma J."/>
        </authorList>
    </citation>
    <scope>NUCLEOTIDE SEQUENCE [LARGE SCALE GENOMIC DNA]</scope>
    <source>
        <strain evidence="4">CGMCC 4.7382</strain>
    </source>
</reference>
<proteinExistence type="predicted"/>
<dbReference type="Pfam" id="PF17882">
    <property type="entry name" value="SBD"/>
    <property type="match status" value="1"/>
</dbReference>
<evidence type="ECO:0000259" key="2">
    <source>
        <dbReference type="Pfam" id="PF17882"/>
    </source>
</evidence>
<dbReference type="Proteomes" id="UP001596540">
    <property type="component" value="Unassembled WGS sequence"/>
</dbReference>
<dbReference type="EMBL" id="JBHTBH010000002">
    <property type="protein sequence ID" value="MFC7327207.1"/>
    <property type="molecule type" value="Genomic_DNA"/>
</dbReference>
<dbReference type="RefSeq" id="WP_379869400.1">
    <property type="nucleotide sequence ID" value="NZ_JBHTBH010000002.1"/>
</dbReference>
<protein>
    <recommendedName>
        <fullName evidence="2">OAA-family lectin sugar binding domain-containing protein</fullName>
    </recommendedName>
</protein>
<evidence type="ECO:0000256" key="1">
    <source>
        <dbReference type="SAM" id="MobiDB-lite"/>
    </source>
</evidence>
<gene>
    <name evidence="3" type="ORF">ACFQRF_05580</name>
</gene>